<comment type="caution">
    <text evidence="1">The sequence shown here is derived from an EMBL/GenBank/DDBJ whole genome shotgun (WGS) entry which is preliminary data.</text>
</comment>
<sequence length="121" mass="12704">MDWTSAVDAIGSAAGTVANSASSGGLWDGVTNFATDAFNWIGDNPEAANLIGGVAMGVGQAYLQGEQAKSQQAFEREMYDRRRRDEMATPGQINGYSSHLNRIAGKGLLTSGMITGDQEDG</sequence>
<gene>
    <name evidence="1" type="ORF">I7V36_01715</name>
</gene>
<reference evidence="1 2" key="1">
    <citation type="submission" date="2020-12" db="EMBL/GenBank/DDBJ databases">
        <title>Draft genome sequence of Halomonas pacifica strain CARE-V15.</title>
        <authorList>
            <person name="Vignesh N."/>
            <person name="Thabitha A."/>
            <person name="Saravanan R."/>
            <person name="Manigandan V."/>
        </authorList>
    </citation>
    <scope>NUCLEOTIDE SEQUENCE [LARGE SCALE GENOMIC DNA]</scope>
    <source>
        <strain evidence="1 2">CARE-V15</strain>
    </source>
</reference>
<evidence type="ECO:0000313" key="1">
    <source>
        <dbReference type="EMBL" id="MBH8578798.1"/>
    </source>
</evidence>
<dbReference type="EMBL" id="JAEDAF010000001">
    <property type="protein sequence ID" value="MBH8578798.1"/>
    <property type="molecule type" value="Genomic_DNA"/>
</dbReference>
<dbReference type="AlphaFoldDB" id="A0ABD4KXK6"/>
<proteinExistence type="predicted"/>
<dbReference type="RefSeq" id="WP_198056820.1">
    <property type="nucleotide sequence ID" value="NZ_JAEDAF010000001.1"/>
</dbReference>
<organism evidence="1 2">
    <name type="scientific">Bisbaumannia pacifica</name>
    <dbReference type="NCBI Taxonomy" id="77098"/>
    <lineage>
        <taxon>Bacteria</taxon>
        <taxon>Pseudomonadati</taxon>
        <taxon>Pseudomonadota</taxon>
        <taxon>Gammaproteobacteria</taxon>
        <taxon>Oceanospirillales</taxon>
        <taxon>Halomonadaceae</taxon>
        <taxon>Bisbaumannia</taxon>
    </lineage>
</organism>
<dbReference type="Proteomes" id="UP000651738">
    <property type="component" value="Unassembled WGS sequence"/>
</dbReference>
<accession>A0ABD4KXK6</accession>
<evidence type="ECO:0000313" key="2">
    <source>
        <dbReference type="Proteomes" id="UP000651738"/>
    </source>
</evidence>
<protein>
    <submittedName>
        <fullName evidence="1">Uncharacterized protein</fullName>
    </submittedName>
</protein>
<name>A0ABD4KXK6_9GAMM</name>